<feature type="transmembrane region" description="Helical" evidence="1">
    <location>
        <begin position="107"/>
        <end position="126"/>
    </location>
</feature>
<evidence type="ECO:0000313" key="2">
    <source>
        <dbReference type="EMBL" id="AFD55050.1"/>
    </source>
</evidence>
<gene>
    <name evidence="2" type="ORF">RA0C_0027</name>
</gene>
<dbReference type="Proteomes" id="UP000010093">
    <property type="component" value="Chromosome"/>
</dbReference>
<protein>
    <submittedName>
        <fullName evidence="2">Integral inner membrane protein</fullName>
    </submittedName>
</protein>
<dbReference type="Pfam" id="PF13787">
    <property type="entry name" value="HXXEE"/>
    <property type="match status" value="1"/>
</dbReference>
<dbReference type="KEGG" id="ran:Riean_1826"/>
<feature type="transmembrane region" description="Helical" evidence="1">
    <location>
        <begin position="138"/>
        <end position="157"/>
    </location>
</feature>
<dbReference type="KEGG" id="rai:RA0C_0027"/>
<proteinExistence type="predicted"/>
<reference evidence="2 3" key="1">
    <citation type="journal article" date="2012" name="J. Bacteriol.">
        <title>Complete genome sequence of Riemerella anatipestifer reference strain.</title>
        <authorList>
            <person name="Wang X."/>
            <person name="Zhu D."/>
            <person name="Wang M."/>
            <person name="Cheng A."/>
            <person name="Jia R."/>
            <person name="Zhou Y."/>
            <person name="Chen Z."/>
            <person name="Luo Q."/>
            <person name="Liu F."/>
            <person name="Wang Y."/>
            <person name="Chen X.Y."/>
        </authorList>
    </citation>
    <scope>NUCLEOTIDE SEQUENCE [LARGE SCALE GENOMIC DNA]</scope>
    <source>
        <strain evidence="3">DSM 15868</strain>
    </source>
</reference>
<evidence type="ECO:0000313" key="3">
    <source>
        <dbReference type="Proteomes" id="UP000010093"/>
    </source>
</evidence>
<dbReference type="GeneID" id="93718935"/>
<sequence length="168" mass="19210">MTNNLDNLISILPFAFLIHNIEEIFGMERWTKSISKFYPQPVTTRQFSIAAGLFTFLGFVLILTKKYYQTEQQYLLTITGFAGMLLLNVFFPHTIATIYLKKYSPGLITGLLLNFPLTTFILWTIYNSNNLPVRQMAIAIILGSILGVLLAFIFLKIGKFVDDKLKKE</sequence>
<accession>E4TDX0</accession>
<dbReference type="HOGENOM" id="CLU_1642062_0_0_10"/>
<organism evidence="2 3">
    <name type="scientific">Riemerella anatipestifer (strain ATCC 11845 / DSM 15868 / JCM 9532 / NCTC 11014)</name>
    <dbReference type="NCBI Taxonomy" id="693978"/>
    <lineage>
        <taxon>Bacteria</taxon>
        <taxon>Pseudomonadati</taxon>
        <taxon>Bacteroidota</taxon>
        <taxon>Flavobacteriia</taxon>
        <taxon>Flavobacteriales</taxon>
        <taxon>Weeksellaceae</taxon>
        <taxon>Riemerella</taxon>
    </lineage>
</organism>
<keyword evidence="1" id="KW-0472">Membrane</keyword>
<keyword evidence="1" id="KW-0812">Transmembrane</keyword>
<dbReference type="RefSeq" id="WP_004920716.1">
    <property type="nucleotide sequence ID" value="NC_014738.1"/>
</dbReference>
<dbReference type="AlphaFoldDB" id="E4TDX0"/>
<feature type="transmembrane region" description="Helical" evidence="1">
    <location>
        <begin position="47"/>
        <end position="68"/>
    </location>
</feature>
<dbReference type="EMBL" id="CP003388">
    <property type="protein sequence ID" value="AFD55050.1"/>
    <property type="molecule type" value="Genomic_DNA"/>
</dbReference>
<evidence type="ECO:0000256" key="1">
    <source>
        <dbReference type="SAM" id="Phobius"/>
    </source>
</evidence>
<dbReference type="InterPro" id="IPR025671">
    <property type="entry name" value="HXXEE"/>
</dbReference>
<dbReference type="PATRIC" id="fig|693978.17.peg.28"/>
<feature type="transmembrane region" description="Helical" evidence="1">
    <location>
        <begin position="74"/>
        <end position="100"/>
    </location>
</feature>
<keyword evidence="1" id="KW-1133">Transmembrane helix</keyword>
<name>E4TDX0_RIEAD</name>